<dbReference type="PANTHER" id="PTHR47506">
    <property type="entry name" value="TRANSCRIPTIONAL REGULATORY PROTEIN"/>
    <property type="match status" value="1"/>
</dbReference>
<name>A0ABT8G5Y8_9MICO</name>
<dbReference type="PROSITE" id="PS50977">
    <property type="entry name" value="HTH_TETR_2"/>
    <property type="match status" value="1"/>
</dbReference>
<dbReference type="InterPro" id="IPR036271">
    <property type="entry name" value="Tet_transcr_reg_TetR-rel_C_sf"/>
</dbReference>
<comment type="caution">
    <text evidence="6">The sequence shown here is derived from an EMBL/GenBank/DDBJ whole genome shotgun (WGS) entry which is preliminary data.</text>
</comment>
<dbReference type="PANTHER" id="PTHR47506:SF1">
    <property type="entry name" value="HTH-TYPE TRANSCRIPTIONAL REGULATOR YJDC"/>
    <property type="match status" value="1"/>
</dbReference>
<dbReference type="InterPro" id="IPR001647">
    <property type="entry name" value="HTH_TetR"/>
</dbReference>
<evidence type="ECO:0000313" key="7">
    <source>
        <dbReference type="Proteomes" id="UP001172728"/>
    </source>
</evidence>
<evidence type="ECO:0000259" key="5">
    <source>
        <dbReference type="PROSITE" id="PS50977"/>
    </source>
</evidence>
<evidence type="ECO:0000256" key="4">
    <source>
        <dbReference type="PROSITE-ProRule" id="PRU00335"/>
    </source>
</evidence>
<keyword evidence="7" id="KW-1185">Reference proteome</keyword>
<dbReference type="RefSeq" id="WP_301130948.1">
    <property type="nucleotide sequence ID" value="NZ_JAUHPW010000001.1"/>
</dbReference>
<sequence length="193" mass="20960">MTVTSERPRPARGPGVRDAILDVAAAQFAEHGIRAVSADRILAEAGFSKVTFYRHFPTKDDAVVAYLERELARVRAVVEGSAVEEVDRDALAAALTEEMCRPHFRGCPFINAAAEYPDPGHPVRRVVAQFRALMVEAIDAWLERRGVAERAALAEQIMMLRDGALVAGYLDHDPDGVARALADAIGALVREAS</sequence>
<dbReference type="Gene3D" id="1.10.357.10">
    <property type="entry name" value="Tetracycline Repressor, domain 2"/>
    <property type="match status" value="1"/>
</dbReference>
<evidence type="ECO:0000256" key="1">
    <source>
        <dbReference type="ARBA" id="ARBA00023015"/>
    </source>
</evidence>
<dbReference type="SUPFAM" id="SSF48498">
    <property type="entry name" value="Tetracyclin repressor-like, C-terminal domain"/>
    <property type="match status" value="1"/>
</dbReference>
<organism evidence="6 7">
    <name type="scientific">Demequina litoralis</name>
    <dbReference type="NCBI Taxonomy" id="3051660"/>
    <lineage>
        <taxon>Bacteria</taxon>
        <taxon>Bacillati</taxon>
        <taxon>Actinomycetota</taxon>
        <taxon>Actinomycetes</taxon>
        <taxon>Micrococcales</taxon>
        <taxon>Demequinaceae</taxon>
        <taxon>Demequina</taxon>
    </lineage>
</organism>
<protein>
    <submittedName>
        <fullName evidence="6">TetR/AcrR family transcriptional regulator</fullName>
    </submittedName>
</protein>
<evidence type="ECO:0000313" key="6">
    <source>
        <dbReference type="EMBL" id="MDN4474542.1"/>
    </source>
</evidence>
<feature type="domain" description="HTH tetR-type" evidence="5">
    <location>
        <begin position="14"/>
        <end position="74"/>
    </location>
</feature>
<feature type="DNA-binding region" description="H-T-H motif" evidence="4">
    <location>
        <begin position="37"/>
        <end position="56"/>
    </location>
</feature>
<evidence type="ECO:0000256" key="3">
    <source>
        <dbReference type="ARBA" id="ARBA00023163"/>
    </source>
</evidence>
<accession>A0ABT8G5Y8</accession>
<reference evidence="6" key="1">
    <citation type="submission" date="2023-06" db="EMBL/GenBank/DDBJ databases">
        <title>Sysu t00192.</title>
        <authorList>
            <person name="Gao L."/>
            <person name="Fang B.-Z."/>
            <person name="Li W.-J."/>
        </authorList>
    </citation>
    <scope>NUCLEOTIDE SEQUENCE</scope>
    <source>
        <strain evidence="6">SYSU T00192</strain>
    </source>
</reference>
<dbReference type="SUPFAM" id="SSF46689">
    <property type="entry name" value="Homeodomain-like"/>
    <property type="match status" value="1"/>
</dbReference>
<evidence type="ECO:0000256" key="2">
    <source>
        <dbReference type="ARBA" id="ARBA00023125"/>
    </source>
</evidence>
<proteinExistence type="predicted"/>
<gene>
    <name evidence="6" type="ORF">QQX09_01610</name>
</gene>
<keyword evidence="1" id="KW-0805">Transcription regulation</keyword>
<keyword evidence="3" id="KW-0804">Transcription</keyword>
<dbReference type="PRINTS" id="PR00455">
    <property type="entry name" value="HTHTETR"/>
</dbReference>
<dbReference type="EMBL" id="JAUHPW010000001">
    <property type="protein sequence ID" value="MDN4474542.1"/>
    <property type="molecule type" value="Genomic_DNA"/>
</dbReference>
<dbReference type="Proteomes" id="UP001172728">
    <property type="component" value="Unassembled WGS sequence"/>
</dbReference>
<dbReference type="InterPro" id="IPR009057">
    <property type="entry name" value="Homeodomain-like_sf"/>
</dbReference>
<dbReference type="Pfam" id="PF00440">
    <property type="entry name" value="TetR_N"/>
    <property type="match status" value="1"/>
</dbReference>
<keyword evidence="2 4" id="KW-0238">DNA-binding</keyword>